<feature type="compositionally biased region" description="Basic and acidic residues" evidence="1">
    <location>
        <begin position="269"/>
        <end position="281"/>
    </location>
</feature>
<dbReference type="AlphaFoldDB" id="A0A812AQT1"/>
<dbReference type="InterPro" id="IPR002625">
    <property type="entry name" value="Smr_dom"/>
</dbReference>
<organism evidence="3 4">
    <name type="scientific">Acanthosepion pharaonis</name>
    <name type="common">Pharaoh cuttlefish</name>
    <name type="synonym">Sepia pharaonis</name>
    <dbReference type="NCBI Taxonomy" id="158019"/>
    <lineage>
        <taxon>Eukaryota</taxon>
        <taxon>Metazoa</taxon>
        <taxon>Spiralia</taxon>
        <taxon>Lophotrochozoa</taxon>
        <taxon>Mollusca</taxon>
        <taxon>Cephalopoda</taxon>
        <taxon>Coleoidea</taxon>
        <taxon>Decapodiformes</taxon>
        <taxon>Sepiida</taxon>
        <taxon>Sepiina</taxon>
        <taxon>Sepiidae</taxon>
        <taxon>Acanthosepion</taxon>
    </lineage>
</organism>
<protein>
    <submittedName>
        <fullName evidence="3">N4BP2</fullName>
        <ecNumber evidence="3">3.-.-.-</ecNumber>
    </submittedName>
</protein>
<dbReference type="OrthoDB" id="6161836at2759"/>
<dbReference type="InterPro" id="IPR027417">
    <property type="entry name" value="P-loop_NTPase"/>
</dbReference>
<keyword evidence="3" id="KW-0378">Hydrolase</keyword>
<dbReference type="Gene3D" id="3.40.50.300">
    <property type="entry name" value="P-loop containing nucleotide triphosphate hydrolases"/>
    <property type="match status" value="1"/>
</dbReference>
<reference evidence="3" key="1">
    <citation type="submission" date="2021-01" db="EMBL/GenBank/DDBJ databases">
        <authorList>
            <person name="Li R."/>
            <person name="Bekaert M."/>
        </authorList>
    </citation>
    <scope>NUCLEOTIDE SEQUENCE</scope>
    <source>
        <strain evidence="3">Farmed</strain>
    </source>
</reference>
<evidence type="ECO:0000313" key="3">
    <source>
        <dbReference type="EMBL" id="CAE1153329.1"/>
    </source>
</evidence>
<dbReference type="InterPro" id="IPR052772">
    <property type="entry name" value="Endo/PolyKinase_Domain-Protein"/>
</dbReference>
<dbReference type="PANTHER" id="PTHR46535">
    <property type="entry name" value="NEDD4-BINDING PROTEIN 2"/>
    <property type="match status" value="1"/>
</dbReference>
<feature type="region of interest" description="Disordered" evidence="1">
    <location>
        <begin position="443"/>
        <end position="466"/>
    </location>
</feature>
<accession>A0A812AQT1</accession>
<feature type="compositionally biased region" description="Low complexity" evidence="1">
    <location>
        <begin position="450"/>
        <end position="464"/>
    </location>
</feature>
<evidence type="ECO:0000259" key="2">
    <source>
        <dbReference type="PROSITE" id="PS50828"/>
    </source>
</evidence>
<dbReference type="Proteomes" id="UP000597762">
    <property type="component" value="Unassembled WGS sequence"/>
</dbReference>
<dbReference type="SUPFAM" id="SSF160443">
    <property type="entry name" value="SMR domain-like"/>
    <property type="match status" value="1"/>
</dbReference>
<dbReference type="InterPro" id="IPR036063">
    <property type="entry name" value="Smr_dom_sf"/>
</dbReference>
<dbReference type="EMBL" id="CAHIKZ030000114">
    <property type="protein sequence ID" value="CAE1153329.1"/>
    <property type="molecule type" value="Genomic_DNA"/>
</dbReference>
<dbReference type="InterPro" id="IPR009818">
    <property type="entry name" value="PAM2_motif"/>
</dbReference>
<name>A0A812AQT1_ACAPH</name>
<proteinExistence type="predicted"/>
<dbReference type="CDD" id="cd14279">
    <property type="entry name" value="CUE"/>
    <property type="match status" value="1"/>
</dbReference>
<dbReference type="Pfam" id="PF13671">
    <property type="entry name" value="AAA_33"/>
    <property type="match status" value="1"/>
</dbReference>
<evidence type="ECO:0000256" key="1">
    <source>
        <dbReference type="SAM" id="MobiDB-lite"/>
    </source>
</evidence>
<dbReference type="PROSITE" id="PS50828">
    <property type="entry name" value="SMR"/>
    <property type="match status" value="1"/>
</dbReference>
<evidence type="ECO:0000313" key="4">
    <source>
        <dbReference type="Proteomes" id="UP000597762"/>
    </source>
</evidence>
<dbReference type="Gene3D" id="3.30.1370.110">
    <property type="match status" value="1"/>
</dbReference>
<keyword evidence="4" id="KW-1185">Reference proteome</keyword>
<dbReference type="Gene3D" id="1.10.8.10">
    <property type="entry name" value="DNA helicase RuvA subunit, C-terminal domain"/>
    <property type="match status" value="1"/>
</dbReference>
<dbReference type="GO" id="GO:0016787">
    <property type="term" value="F:hydrolase activity"/>
    <property type="evidence" value="ECO:0007669"/>
    <property type="project" value="UniProtKB-KW"/>
</dbReference>
<dbReference type="SUPFAM" id="SSF52540">
    <property type="entry name" value="P-loop containing nucleoside triphosphate hydrolases"/>
    <property type="match status" value="1"/>
</dbReference>
<gene>
    <name evidence="3" type="ORF">SPHA_3814</name>
</gene>
<dbReference type="PANTHER" id="PTHR46535:SF1">
    <property type="entry name" value="NEDD4-BINDING PROTEIN 2"/>
    <property type="match status" value="1"/>
</dbReference>
<sequence length="728" mass="83478">MLYRLFSFTNILYYCVAAKHRGATLTYGLISTPGIPQQNDQELFVLDKHLLPDIKFSLNPMAKEFKPTACRQFSQNDYSAVVSAPTKMRPSAFKRFPPPSSADGKLLSQIAEILKNDKLLILMRGCPGSGKTTLAEKIYSSLEKDKTGVILSTDNYFNMNGSHYQYDSTKLPGAHAWNKSQAYTAMTENIDLIIIDNTNVTKWEMAPYVKLAYEKHYKVELVEPNTRWKFKARKLVEYNIHGVNLSKIQDMLSRYEKGVTVKQLLGTQKKPEEKSHTDKNAAKAQRKANHKRKKKSDHSGDTNNNKDNINNNDQHSTSPPEMLTTKAFSDNDITTEMSPTTPWTDQGFMDTHWADQGFTDTTREDRRFTDTPRTDQEFSDLKSDFLNLLTQMFGPIDNLTSEEANQNENVDLKLNYDDMKCLHQSLSRICAVKKGSVCSKEKKKPKSKKILPSSYSSMSNSPKESFMHQPESLTEIMKEQEESTFKLKQKLQRNDYATTKKLEKLCSEFPGYDPDVIEDIFKENDYNMHETFAVLQGHPQRDAIDWRFSCNTVAVQTAPKNKPKEGNGRHHLTWLKISEEDQAEVVEFYCERLKDSVYKRNMYCNRSYDKVVSYFREKVDEFKIKLKNAQLSLLKQNVASLLTIDTYNKIDLHGMSKSQAGFIVRECLKDYAEASKNSSSMKNCLIFVTGKGSNSKNKKPVLKPYIINLLETSNYQYIKEAGEVKVFV</sequence>
<feature type="region of interest" description="Disordered" evidence="1">
    <location>
        <begin position="266"/>
        <end position="325"/>
    </location>
</feature>
<dbReference type="SMART" id="SM00463">
    <property type="entry name" value="SMR"/>
    <property type="match status" value="1"/>
</dbReference>
<dbReference type="EC" id="3.-.-.-" evidence="3"/>
<feature type="compositionally biased region" description="Low complexity" evidence="1">
    <location>
        <begin position="301"/>
        <end position="313"/>
    </location>
</feature>
<feature type="compositionally biased region" description="Basic residues" evidence="1">
    <location>
        <begin position="284"/>
        <end position="296"/>
    </location>
</feature>
<feature type="domain" description="Smr" evidence="2">
    <location>
        <begin position="650"/>
        <end position="728"/>
    </location>
</feature>
<dbReference type="GO" id="GO:0005634">
    <property type="term" value="C:nucleus"/>
    <property type="evidence" value="ECO:0007669"/>
    <property type="project" value="TreeGrafter"/>
</dbReference>
<dbReference type="GO" id="GO:0004519">
    <property type="term" value="F:endonuclease activity"/>
    <property type="evidence" value="ECO:0007669"/>
    <property type="project" value="TreeGrafter"/>
</dbReference>
<dbReference type="Pfam" id="PF07145">
    <property type="entry name" value="PAM2"/>
    <property type="match status" value="1"/>
</dbReference>
<comment type="caution">
    <text evidence="3">The sequence shown here is derived from an EMBL/GenBank/DDBJ whole genome shotgun (WGS) entry which is preliminary data.</text>
</comment>